<organism evidence="1 2">
    <name type="scientific">Lentinula aff. lateritia</name>
    <dbReference type="NCBI Taxonomy" id="2804960"/>
    <lineage>
        <taxon>Eukaryota</taxon>
        <taxon>Fungi</taxon>
        <taxon>Dikarya</taxon>
        <taxon>Basidiomycota</taxon>
        <taxon>Agaricomycotina</taxon>
        <taxon>Agaricomycetes</taxon>
        <taxon>Agaricomycetidae</taxon>
        <taxon>Agaricales</taxon>
        <taxon>Marasmiineae</taxon>
        <taxon>Omphalotaceae</taxon>
        <taxon>Lentinula</taxon>
    </lineage>
</organism>
<accession>A0ACC1TSX9</accession>
<dbReference type="Proteomes" id="UP001163835">
    <property type="component" value="Unassembled WGS sequence"/>
</dbReference>
<gene>
    <name evidence="1" type="ORF">F5876DRAFT_79440</name>
</gene>
<protein>
    <submittedName>
        <fullName evidence="1">Uncharacterized protein</fullName>
    </submittedName>
</protein>
<dbReference type="EMBL" id="MU795280">
    <property type="protein sequence ID" value="KAJ3807727.1"/>
    <property type="molecule type" value="Genomic_DNA"/>
</dbReference>
<keyword evidence="2" id="KW-1185">Reference proteome</keyword>
<comment type="caution">
    <text evidence="1">The sequence shown here is derived from an EMBL/GenBank/DDBJ whole genome shotgun (WGS) entry which is preliminary data.</text>
</comment>
<evidence type="ECO:0000313" key="2">
    <source>
        <dbReference type="Proteomes" id="UP001163835"/>
    </source>
</evidence>
<sequence length="722" mass="78245">MQEQQLLKRLTSLEDEMVKLKPVLLLDPFPATASESSLSHASAYLASLPYPAASGKEAVRAQRSRRKKLQAKHRDIDHLDQEVDHVAANSSVANDSPNSTGVGAQGTSSRNPNDLDGGISHSLSHIPDQLQDDSNVLPFKSVRSEKHVSRRTEPPGTLLLWPAHIQPPVTPPSLETPSAILDASSAPGLNERSENAAFDSVLEPPLASSLSKPARPLTSDARMEHLLLAARMIGRKRAAFAAGIVDAELEKEQKERKEKEKEWREKEKAKKQKEREREIAEKSKSERSKEKTSSTATLRSSASGSRSVKGKGKEKALPKSSGIAKSNSLKRTSSRSGKELEGMLYDEVITGSSKQRRTKQTRPKPRALSASSVGSSQKTQLTGMDSLLSAARSMMDPDSDQFTARDKANEGGIDIDNSAGSRRPASELGGYEDTDMLPPAKRQKSLVVSSNRPMRTPSALDVLADQAAAAVSTSATSSDMDSTILEGKMVKNDLEDEDAEGYEDDPADSNNVTHLDSPTTTNTDGPRRSSRRSASSRENSGNSLRASLQGLKLTGKISAQTERVQIFYPLTAAHMALLLSSLQVIDTDKPFPSAVHDTSTITNSAYSPHLLKPPGPLLVIIHELSAYFTYSTQPSSTSSSYLSLLARALSVTSRLGASIAIFDAHVNHLKMPVHHDSNPHLERLQAVAPLLENYIELILDFSDSNQPHAQTCSTDGNKARFI</sequence>
<name>A0ACC1TSX9_9AGAR</name>
<proteinExistence type="predicted"/>
<reference evidence="1" key="1">
    <citation type="submission" date="2022-09" db="EMBL/GenBank/DDBJ databases">
        <title>A Global Phylogenomic Analysis of the Shiitake Genus Lentinula.</title>
        <authorList>
            <consortium name="DOE Joint Genome Institute"/>
            <person name="Sierra-Patev S."/>
            <person name="Min B."/>
            <person name="Naranjo-Ortiz M."/>
            <person name="Looney B."/>
            <person name="Konkel Z."/>
            <person name="Slot J.C."/>
            <person name="Sakamoto Y."/>
            <person name="Steenwyk J.L."/>
            <person name="Rokas A."/>
            <person name="Carro J."/>
            <person name="Camarero S."/>
            <person name="Ferreira P."/>
            <person name="Molpeceres G."/>
            <person name="Ruiz-Duenas F.J."/>
            <person name="Serrano A."/>
            <person name="Henrissat B."/>
            <person name="Drula E."/>
            <person name="Hughes K.W."/>
            <person name="Mata J.L."/>
            <person name="Ishikawa N.K."/>
            <person name="Vargas-Isla R."/>
            <person name="Ushijima S."/>
            <person name="Smith C.A."/>
            <person name="Ahrendt S."/>
            <person name="Andreopoulos W."/>
            <person name="He G."/>
            <person name="Labutti K."/>
            <person name="Lipzen A."/>
            <person name="Ng V."/>
            <person name="Riley R."/>
            <person name="Sandor L."/>
            <person name="Barry K."/>
            <person name="Martinez A.T."/>
            <person name="Xiao Y."/>
            <person name="Gibbons J.G."/>
            <person name="Terashima K."/>
            <person name="Grigoriev I.V."/>
            <person name="Hibbett D.S."/>
        </authorList>
    </citation>
    <scope>NUCLEOTIDE SEQUENCE</scope>
    <source>
        <strain evidence="1">TMI1499</strain>
    </source>
</reference>
<evidence type="ECO:0000313" key="1">
    <source>
        <dbReference type="EMBL" id="KAJ3807727.1"/>
    </source>
</evidence>